<evidence type="ECO:0000256" key="8">
    <source>
        <dbReference type="ARBA" id="ARBA00029447"/>
    </source>
</evidence>
<evidence type="ECO:0000256" key="4">
    <source>
        <dbReference type="ARBA" id="ARBA00022692"/>
    </source>
</evidence>
<dbReference type="PANTHER" id="PTHR32089">
    <property type="entry name" value="METHYL-ACCEPTING CHEMOTAXIS PROTEIN MCPB"/>
    <property type="match status" value="1"/>
</dbReference>
<comment type="caution">
    <text evidence="15">The sequence shown here is derived from an EMBL/GenBank/DDBJ whole genome shotgun (WGS) entry which is preliminary data.</text>
</comment>
<evidence type="ECO:0000256" key="7">
    <source>
        <dbReference type="ARBA" id="ARBA00023224"/>
    </source>
</evidence>
<proteinExistence type="inferred from homology"/>
<feature type="region of interest" description="Disordered" evidence="11">
    <location>
        <begin position="459"/>
        <end position="478"/>
    </location>
</feature>
<evidence type="ECO:0000256" key="1">
    <source>
        <dbReference type="ARBA" id="ARBA00004651"/>
    </source>
</evidence>
<keyword evidence="3" id="KW-0145">Chemotaxis</keyword>
<dbReference type="AlphaFoldDB" id="A0A7V3YFE4"/>
<feature type="domain" description="Methyl-accepting transducer" evidence="13">
    <location>
        <begin position="384"/>
        <end position="648"/>
    </location>
</feature>
<dbReference type="SMART" id="SM00283">
    <property type="entry name" value="MA"/>
    <property type="match status" value="1"/>
</dbReference>
<dbReference type="InterPro" id="IPR004089">
    <property type="entry name" value="MCPsignal_dom"/>
</dbReference>
<dbReference type="SUPFAM" id="SSF58104">
    <property type="entry name" value="Methyl-accepting chemotaxis protein (MCP) signaling domain"/>
    <property type="match status" value="3"/>
</dbReference>
<keyword evidence="10" id="KW-0175">Coiled coil</keyword>
<feature type="coiled-coil region" evidence="10">
    <location>
        <begin position="574"/>
        <end position="636"/>
    </location>
</feature>
<dbReference type="CDD" id="cd12914">
    <property type="entry name" value="PDC1_DGC_like"/>
    <property type="match status" value="1"/>
</dbReference>
<evidence type="ECO:0000256" key="10">
    <source>
        <dbReference type="SAM" id="Coils"/>
    </source>
</evidence>
<dbReference type="SMART" id="SM00304">
    <property type="entry name" value="HAMP"/>
    <property type="match status" value="2"/>
</dbReference>
<organism evidence="15">
    <name type="scientific">Candidatus Caldatribacterium californiense</name>
    <dbReference type="NCBI Taxonomy" id="1454726"/>
    <lineage>
        <taxon>Bacteria</taxon>
        <taxon>Pseudomonadati</taxon>
        <taxon>Atribacterota</taxon>
        <taxon>Atribacteria</taxon>
        <taxon>Atribacterales</taxon>
        <taxon>Candidatus Caldatribacteriaceae</taxon>
        <taxon>Candidatus Caldatribacterium</taxon>
    </lineage>
</organism>
<evidence type="ECO:0000256" key="9">
    <source>
        <dbReference type="PROSITE-ProRule" id="PRU00284"/>
    </source>
</evidence>
<comment type="subcellular location">
    <subcellularLocation>
        <location evidence="1">Cell membrane</location>
        <topology evidence="1">Multi-pass membrane protein</topology>
    </subcellularLocation>
</comment>
<dbReference type="Gene3D" id="3.30.450.20">
    <property type="entry name" value="PAS domain"/>
    <property type="match status" value="1"/>
</dbReference>
<reference evidence="15" key="1">
    <citation type="journal article" date="2020" name="mSystems">
        <title>Genome- and Community-Level Interaction Insights into Carbon Utilization and Element Cycling Functions of Hydrothermarchaeota in Hydrothermal Sediment.</title>
        <authorList>
            <person name="Zhou Z."/>
            <person name="Liu Y."/>
            <person name="Xu W."/>
            <person name="Pan J."/>
            <person name="Luo Z.H."/>
            <person name="Li M."/>
        </authorList>
    </citation>
    <scope>NUCLEOTIDE SEQUENCE [LARGE SCALE GENOMIC DNA]</scope>
    <source>
        <strain evidence="15">SpSt-747</strain>
    </source>
</reference>
<evidence type="ECO:0000259" key="13">
    <source>
        <dbReference type="PROSITE" id="PS50111"/>
    </source>
</evidence>
<dbReference type="EMBL" id="DTFV01000038">
    <property type="protein sequence ID" value="HGI30107.1"/>
    <property type="molecule type" value="Genomic_DNA"/>
</dbReference>
<sequence length="726" mass="78574">MFRSLKAKLLFFFLLLSIVPLVAVTYYGTEVFRGKLEENAERESMALLETTALAIDQWLNEKVERLRALSEWEDVKALSPERTLPVLKTLAAADPQAEMYFFAHEDGTSWTTLDSQANIGDREYFKKARETGKPQVSDMVVSRATGNRIIVIAHPITTGGQFRGVIAMTVDAKTLSRLVASVKLGKTGYGFLVDSKGYIIAHPDESVIMKMNVTETGSESANALGRRMLQREKGYGTAFLRAKELKNIGKDQRFFVAFTPLAAAPWTLAGNAPEEELFGEAFALRNVILLIIVAVAVVVAVVSLGVSGAISSSIARVKDIINQVAQGELRVDTKVLEDVASGSDEVAVLARSFLGMLGNLKELVTEILSTSSSLASSSEEIASSIDEISKATQEITKTISQVAEGSTRQSEELQRIGEEAAGIGEQAEKIAQATRRNLELLALMQGNLAKNREALEAIQQATESTQKESVTTRGEAQKGKQALQRLIENVSSIARVSERVAESIHVLEERSQEIGKIVDLITGIAEQTNLLALNAAIEAARAGEAGRGFAVVAEEVRKLAEESAKAAEQIGALIAEIQRDTRQAVENMERARSEVEAGSKESENVAANFNEILLAIERLEGDIENLSRSLKEAFLLQEKTLQSAEEVVAFSKDSATLISKTTQGVQNITENISSVAAVAEENAASSEEVSASTEEQNASLEEVNSAVQALAQMAQNLQKLVGRFKV</sequence>
<keyword evidence="6 12" id="KW-0472">Membrane</keyword>
<dbReference type="Pfam" id="PF00672">
    <property type="entry name" value="HAMP"/>
    <property type="match status" value="1"/>
</dbReference>
<keyword evidence="7 9" id="KW-0807">Transducer</keyword>
<dbReference type="CDD" id="cd06225">
    <property type="entry name" value="HAMP"/>
    <property type="match status" value="1"/>
</dbReference>
<gene>
    <name evidence="15" type="ORF">ENV30_02160</name>
</gene>
<dbReference type="InterPro" id="IPR003660">
    <property type="entry name" value="HAMP_dom"/>
</dbReference>
<evidence type="ECO:0000259" key="14">
    <source>
        <dbReference type="PROSITE" id="PS50885"/>
    </source>
</evidence>
<evidence type="ECO:0000313" key="15">
    <source>
        <dbReference type="EMBL" id="HGI30107.1"/>
    </source>
</evidence>
<dbReference type="GO" id="GO:0006935">
    <property type="term" value="P:chemotaxis"/>
    <property type="evidence" value="ECO:0007669"/>
    <property type="project" value="UniProtKB-KW"/>
</dbReference>
<dbReference type="Pfam" id="PF00015">
    <property type="entry name" value="MCPsignal"/>
    <property type="match status" value="1"/>
</dbReference>
<dbReference type="PANTHER" id="PTHR32089:SF112">
    <property type="entry name" value="LYSOZYME-LIKE PROTEIN-RELATED"/>
    <property type="match status" value="1"/>
</dbReference>
<feature type="compositionally biased region" description="Polar residues" evidence="11">
    <location>
        <begin position="459"/>
        <end position="474"/>
    </location>
</feature>
<dbReference type="InterPro" id="IPR033479">
    <property type="entry name" value="dCache_1"/>
</dbReference>
<keyword evidence="5 12" id="KW-1133">Transmembrane helix</keyword>
<keyword evidence="4 12" id="KW-0812">Transmembrane</keyword>
<keyword evidence="2" id="KW-1003">Cell membrane</keyword>
<evidence type="ECO:0000256" key="2">
    <source>
        <dbReference type="ARBA" id="ARBA00022475"/>
    </source>
</evidence>
<dbReference type="PROSITE" id="PS50111">
    <property type="entry name" value="CHEMOTAXIS_TRANSDUC_2"/>
    <property type="match status" value="1"/>
</dbReference>
<dbReference type="PROSITE" id="PS50885">
    <property type="entry name" value="HAMP"/>
    <property type="match status" value="1"/>
</dbReference>
<dbReference type="Pfam" id="PF02743">
    <property type="entry name" value="dCache_1"/>
    <property type="match status" value="1"/>
</dbReference>
<comment type="similarity">
    <text evidence="8">Belongs to the methyl-accepting chemotaxis (MCP) protein family.</text>
</comment>
<dbReference type="GO" id="GO:0007165">
    <property type="term" value="P:signal transduction"/>
    <property type="evidence" value="ECO:0007669"/>
    <property type="project" value="UniProtKB-KW"/>
</dbReference>
<protein>
    <submittedName>
        <fullName evidence="15">Methyl-accepting chemotaxis protein</fullName>
    </submittedName>
</protein>
<dbReference type="SUPFAM" id="SSF103190">
    <property type="entry name" value="Sensory domain-like"/>
    <property type="match status" value="1"/>
</dbReference>
<feature type="transmembrane region" description="Helical" evidence="12">
    <location>
        <begin position="287"/>
        <end position="310"/>
    </location>
</feature>
<evidence type="ECO:0000256" key="5">
    <source>
        <dbReference type="ARBA" id="ARBA00022989"/>
    </source>
</evidence>
<accession>A0A7V3YFE4</accession>
<dbReference type="GO" id="GO:0005886">
    <property type="term" value="C:plasma membrane"/>
    <property type="evidence" value="ECO:0007669"/>
    <property type="project" value="UniProtKB-SubCell"/>
</dbReference>
<dbReference type="CDD" id="cd12912">
    <property type="entry name" value="PDC2_MCP_like"/>
    <property type="match status" value="1"/>
</dbReference>
<dbReference type="CDD" id="cd11386">
    <property type="entry name" value="MCP_signal"/>
    <property type="match status" value="1"/>
</dbReference>
<dbReference type="InterPro" id="IPR029151">
    <property type="entry name" value="Sensor-like_sf"/>
</dbReference>
<name>A0A7V3YFE4_9BACT</name>
<evidence type="ECO:0000256" key="3">
    <source>
        <dbReference type="ARBA" id="ARBA00022500"/>
    </source>
</evidence>
<dbReference type="Gene3D" id="1.10.287.950">
    <property type="entry name" value="Methyl-accepting chemotaxis protein"/>
    <property type="match status" value="3"/>
</dbReference>
<feature type="domain" description="HAMP" evidence="14">
    <location>
        <begin position="308"/>
        <end position="365"/>
    </location>
</feature>
<evidence type="ECO:0000256" key="12">
    <source>
        <dbReference type="SAM" id="Phobius"/>
    </source>
</evidence>
<evidence type="ECO:0000256" key="11">
    <source>
        <dbReference type="SAM" id="MobiDB-lite"/>
    </source>
</evidence>
<evidence type="ECO:0000256" key="6">
    <source>
        <dbReference type="ARBA" id="ARBA00023136"/>
    </source>
</evidence>